<sequence length="86" mass="9880">MISSCPTGVLAMEKRTVIKIRGSPCFKKRVVSIMIMALCVKRLIWITKWPHAVCFSFRRSNTCALARATLLLLEQCPLYRFRAANY</sequence>
<reference evidence="1 2" key="1">
    <citation type="submission" date="2021-06" db="EMBL/GenBank/DDBJ databases">
        <title>Caerostris extrusa draft genome.</title>
        <authorList>
            <person name="Kono N."/>
            <person name="Arakawa K."/>
        </authorList>
    </citation>
    <scope>NUCLEOTIDE SEQUENCE [LARGE SCALE GENOMIC DNA]</scope>
</reference>
<evidence type="ECO:0000313" key="1">
    <source>
        <dbReference type="EMBL" id="GIY65021.1"/>
    </source>
</evidence>
<dbReference type="AlphaFoldDB" id="A0AAV4V4F8"/>
<accession>A0AAV4V4F8</accession>
<dbReference type="EMBL" id="BPLR01013949">
    <property type="protein sequence ID" value="GIY65021.1"/>
    <property type="molecule type" value="Genomic_DNA"/>
</dbReference>
<gene>
    <name evidence="1" type="ORF">CEXT_136031</name>
</gene>
<evidence type="ECO:0000313" key="2">
    <source>
        <dbReference type="Proteomes" id="UP001054945"/>
    </source>
</evidence>
<keyword evidence="2" id="KW-1185">Reference proteome</keyword>
<proteinExistence type="predicted"/>
<dbReference type="Proteomes" id="UP001054945">
    <property type="component" value="Unassembled WGS sequence"/>
</dbReference>
<protein>
    <submittedName>
        <fullName evidence="1">Uncharacterized protein</fullName>
    </submittedName>
</protein>
<name>A0AAV4V4F8_CAEEX</name>
<comment type="caution">
    <text evidence="1">The sequence shown here is derived from an EMBL/GenBank/DDBJ whole genome shotgun (WGS) entry which is preliminary data.</text>
</comment>
<organism evidence="1 2">
    <name type="scientific">Caerostris extrusa</name>
    <name type="common">Bark spider</name>
    <name type="synonym">Caerostris bankana</name>
    <dbReference type="NCBI Taxonomy" id="172846"/>
    <lineage>
        <taxon>Eukaryota</taxon>
        <taxon>Metazoa</taxon>
        <taxon>Ecdysozoa</taxon>
        <taxon>Arthropoda</taxon>
        <taxon>Chelicerata</taxon>
        <taxon>Arachnida</taxon>
        <taxon>Araneae</taxon>
        <taxon>Araneomorphae</taxon>
        <taxon>Entelegynae</taxon>
        <taxon>Araneoidea</taxon>
        <taxon>Araneidae</taxon>
        <taxon>Caerostris</taxon>
    </lineage>
</organism>